<evidence type="ECO:0000256" key="2">
    <source>
        <dbReference type="ARBA" id="ARBA00022729"/>
    </source>
</evidence>
<organism evidence="3 4">
    <name type="scientific">Salisediminibacterium halotolerans</name>
    <dbReference type="NCBI Taxonomy" id="517425"/>
    <lineage>
        <taxon>Bacteria</taxon>
        <taxon>Bacillati</taxon>
        <taxon>Bacillota</taxon>
        <taxon>Bacilli</taxon>
        <taxon>Bacillales</taxon>
        <taxon>Bacillaceae</taxon>
        <taxon>Salisediminibacterium</taxon>
    </lineage>
</organism>
<sequence>MKRIATRLLPVMFTGVLLSACGSAESEETIELTVEAQEMTTGEETSKEEPLRMAVASILSIQEMNEQYGPFVSYLEKKLDRPVELMQRQTYGEIYELFENGDADLGMVCAYLGTLGKDTGKMEIAATPVMNGRDDFTSYIIVPAESENRSLADLEGASFAFSDELSYSGYLYTAYELEQLDETPDTFFERTYYTYSHDNTVAAVANGLVEGGSVHSGVYDQMQEVGSPLTEKTTIIGEGQNVGNSPIVFRSDLDDDLKEDLTSYLMAMDGSAEGENTLDAMDADKFIEPEPGMFQPVRLMMDEVGGTADETYYSVD</sequence>
<comment type="caution">
    <text evidence="3">The sequence shown here is derived from an EMBL/GenBank/DDBJ whole genome shotgun (WGS) entry which is preliminary data.</text>
</comment>
<accession>A0A1H9U7S6</accession>
<dbReference type="InterPro" id="IPR005770">
    <property type="entry name" value="PhnD"/>
</dbReference>
<dbReference type="Pfam" id="PF12974">
    <property type="entry name" value="Phosphonate-bd"/>
    <property type="match status" value="1"/>
</dbReference>
<proteinExistence type="inferred from homology"/>
<dbReference type="EMBL" id="FOGV01000013">
    <property type="protein sequence ID" value="SES05526.1"/>
    <property type="molecule type" value="Genomic_DNA"/>
</dbReference>
<dbReference type="GO" id="GO:0043190">
    <property type="term" value="C:ATP-binding cassette (ABC) transporter complex"/>
    <property type="evidence" value="ECO:0007669"/>
    <property type="project" value="InterPro"/>
</dbReference>
<evidence type="ECO:0000313" key="4">
    <source>
        <dbReference type="Proteomes" id="UP000199318"/>
    </source>
</evidence>
<dbReference type="SUPFAM" id="SSF53850">
    <property type="entry name" value="Periplasmic binding protein-like II"/>
    <property type="match status" value="1"/>
</dbReference>
<evidence type="ECO:0000256" key="1">
    <source>
        <dbReference type="ARBA" id="ARBA00007162"/>
    </source>
</evidence>
<dbReference type="PANTHER" id="PTHR35841:SF1">
    <property type="entry name" value="PHOSPHONATES-BINDING PERIPLASMIC PROTEIN"/>
    <property type="match status" value="1"/>
</dbReference>
<reference evidence="4" key="1">
    <citation type="submission" date="2016-10" db="EMBL/GenBank/DDBJ databases">
        <authorList>
            <person name="de Groot N.N."/>
        </authorList>
    </citation>
    <scope>NUCLEOTIDE SEQUENCE [LARGE SCALE GENOMIC DNA]</scope>
    <source>
        <strain evidence="4">10nlg</strain>
    </source>
</reference>
<dbReference type="AlphaFoldDB" id="A0A1H9U7S6"/>
<dbReference type="Gene3D" id="3.40.190.10">
    <property type="entry name" value="Periplasmic binding protein-like II"/>
    <property type="match status" value="2"/>
</dbReference>
<dbReference type="PANTHER" id="PTHR35841">
    <property type="entry name" value="PHOSPHONATES-BINDING PERIPLASMIC PROTEIN"/>
    <property type="match status" value="1"/>
</dbReference>
<name>A0A1H9U7S6_9BACI</name>
<dbReference type="NCBIfam" id="TIGR01098">
    <property type="entry name" value="3A0109s03R"/>
    <property type="match status" value="1"/>
</dbReference>
<dbReference type="STRING" id="1464123.SAMN05444126_11319"/>
<evidence type="ECO:0000313" key="3">
    <source>
        <dbReference type="EMBL" id="SES05526.1"/>
    </source>
</evidence>
<dbReference type="PROSITE" id="PS51257">
    <property type="entry name" value="PROKAR_LIPOPROTEIN"/>
    <property type="match status" value="1"/>
</dbReference>
<keyword evidence="4" id="KW-1185">Reference proteome</keyword>
<comment type="similarity">
    <text evidence="1">Belongs to the phosphate/phosphite/phosphonate binding protein family.</text>
</comment>
<keyword evidence="2" id="KW-0732">Signal</keyword>
<protein>
    <submittedName>
        <fullName evidence="3">Phosphonate transport system substrate-binding protein</fullName>
    </submittedName>
</protein>
<dbReference type="GO" id="GO:0055085">
    <property type="term" value="P:transmembrane transport"/>
    <property type="evidence" value="ECO:0007669"/>
    <property type="project" value="InterPro"/>
</dbReference>
<dbReference type="RefSeq" id="WP_177169690.1">
    <property type="nucleotide sequence ID" value="NZ_FOGV01000013.1"/>
</dbReference>
<dbReference type="Proteomes" id="UP000199318">
    <property type="component" value="Unassembled WGS sequence"/>
</dbReference>
<gene>
    <name evidence="3" type="ORF">SAMN05444126_11319</name>
</gene>